<feature type="compositionally biased region" description="Basic and acidic residues" evidence="6">
    <location>
        <begin position="397"/>
        <end position="420"/>
    </location>
</feature>
<evidence type="ECO:0000256" key="2">
    <source>
        <dbReference type="ARBA" id="ARBA00023015"/>
    </source>
</evidence>
<evidence type="ECO:0000256" key="1">
    <source>
        <dbReference type="ARBA" id="ARBA00004123"/>
    </source>
</evidence>
<dbReference type="PROSITE" id="PS50888">
    <property type="entry name" value="BHLH"/>
    <property type="match status" value="1"/>
</dbReference>
<protein>
    <recommendedName>
        <fullName evidence="5">Transcription factor</fullName>
        <shortName evidence="5">bHLH transcription factor</shortName>
    </recommendedName>
    <alternativeName>
        <fullName evidence="5">Basic helix-loop-helix protein</fullName>
    </alternativeName>
</protein>
<dbReference type="GO" id="GO:0046983">
    <property type="term" value="F:protein dimerization activity"/>
    <property type="evidence" value="ECO:0007669"/>
    <property type="project" value="InterPro"/>
</dbReference>
<proteinExistence type="predicted"/>
<feature type="domain" description="BHLH" evidence="7">
    <location>
        <begin position="437"/>
        <end position="486"/>
    </location>
</feature>
<evidence type="ECO:0000256" key="4">
    <source>
        <dbReference type="ARBA" id="ARBA00023242"/>
    </source>
</evidence>
<dbReference type="GO" id="GO:0003700">
    <property type="term" value="F:DNA-binding transcription factor activity"/>
    <property type="evidence" value="ECO:0007669"/>
    <property type="project" value="InterPro"/>
</dbReference>
<keyword evidence="9" id="KW-1185">Reference proteome</keyword>
<dbReference type="InterPro" id="IPR036638">
    <property type="entry name" value="HLH_DNA-bd_sf"/>
</dbReference>
<accession>A0A5A7PPZ0</accession>
<feature type="region of interest" description="Disordered" evidence="6">
    <location>
        <begin position="391"/>
        <end position="448"/>
    </location>
</feature>
<dbReference type="EMBL" id="BKCP01004938">
    <property type="protein sequence ID" value="GER34671.1"/>
    <property type="molecule type" value="Genomic_DNA"/>
</dbReference>
<gene>
    <name evidence="8" type="ORF">STAS_10915</name>
</gene>
<evidence type="ECO:0000256" key="6">
    <source>
        <dbReference type="SAM" id="MobiDB-lite"/>
    </source>
</evidence>
<comment type="caution">
    <text evidence="8">The sequence shown here is derived from an EMBL/GenBank/DDBJ whole genome shotgun (WGS) entry which is preliminary data.</text>
</comment>
<keyword evidence="4 5" id="KW-0539">Nucleus</keyword>
<dbReference type="CDD" id="cd11449">
    <property type="entry name" value="bHLH_AtAIB_like"/>
    <property type="match status" value="1"/>
</dbReference>
<reference evidence="9" key="1">
    <citation type="journal article" date="2019" name="Curr. Biol.">
        <title>Genome Sequence of Striga asiatica Provides Insight into the Evolution of Plant Parasitism.</title>
        <authorList>
            <person name="Yoshida S."/>
            <person name="Kim S."/>
            <person name="Wafula E.K."/>
            <person name="Tanskanen J."/>
            <person name="Kim Y.M."/>
            <person name="Honaas L."/>
            <person name="Yang Z."/>
            <person name="Spallek T."/>
            <person name="Conn C.E."/>
            <person name="Ichihashi Y."/>
            <person name="Cheong K."/>
            <person name="Cui S."/>
            <person name="Der J.P."/>
            <person name="Gundlach H."/>
            <person name="Jiao Y."/>
            <person name="Hori C."/>
            <person name="Ishida J.K."/>
            <person name="Kasahara H."/>
            <person name="Kiba T."/>
            <person name="Kim M.S."/>
            <person name="Koo N."/>
            <person name="Laohavisit A."/>
            <person name="Lee Y.H."/>
            <person name="Lumba S."/>
            <person name="McCourt P."/>
            <person name="Mortimer J.C."/>
            <person name="Mutuku J.M."/>
            <person name="Nomura T."/>
            <person name="Sasaki-Sekimoto Y."/>
            <person name="Seto Y."/>
            <person name="Wang Y."/>
            <person name="Wakatake T."/>
            <person name="Sakakibara H."/>
            <person name="Demura T."/>
            <person name="Yamaguchi S."/>
            <person name="Yoneyama K."/>
            <person name="Manabe R.I."/>
            <person name="Nelson D.C."/>
            <person name="Schulman A.H."/>
            <person name="Timko M.P."/>
            <person name="dePamphilis C.W."/>
            <person name="Choi D."/>
            <person name="Shirasu K."/>
        </authorList>
    </citation>
    <scope>NUCLEOTIDE SEQUENCE [LARGE SCALE GENOMIC DNA]</scope>
    <source>
        <strain evidence="9">cv. UVA1</strain>
    </source>
</reference>
<dbReference type="Gene3D" id="4.10.280.10">
    <property type="entry name" value="Helix-loop-helix DNA-binding domain"/>
    <property type="match status" value="1"/>
</dbReference>
<dbReference type="OrthoDB" id="1926382at2759"/>
<dbReference type="PANTHER" id="PTHR11514">
    <property type="entry name" value="MYC"/>
    <property type="match status" value="1"/>
</dbReference>
<evidence type="ECO:0000313" key="9">
    <source>
        <dbReference type="Proteomes" id="UP000325081"/>
    </source>
</evidence>
<keyword evidence="3 5" id="KW-0804">Transcription</keyword>
<keyword evidence="2 5" id="KW-0805">Transcription regulation</keyword>
<evidence type="ECO:0000256" key="3">
    <source>
        <dbReference type="ARBA" id="ARBA00023163"/>
    </source>
</evidence>
<comment type="subcellular location">
    <subcellularLocation>
        <location evidence="1 5">Nucleus</location>
    </subcellularLocation>
</comment>
<dbReference type="InterPro" id="IPR025610">
    <property type="entry name" value="MYC/MYB_N"/>
</dbReference>
<organism evidence="8 9">
    <name type="scientific">Striga asiatica</name>
    <name type="common">Asiatic witchweed</name>
    <name type="synonym">Buchnera asiatica</name>
    <dbReference type="NCBI Taxonomy" id="4170"/>
    <lineage>
        <taxon>Eukaryota</taxon>
        <taxon>Viridiplantae</taxon>
        <taxon>Streptophyta</taxon>
        <taxon>Embryophyta</taxon>
        <taxon>Tracheophyta</taxon>
        <taxon>Spermatophyta</taxon>
        <taxon>Magnoliopsida</taxon>
        <taxon>eudicotyledons</taxon>
        <taxon>Gunneridae</taxon>
        <taxon>Pentapetalae</taxon>
        <taxon>asterids</taxon>
        <taxon>lamiids</taxon>
        <taxon>Lamiales</taxon>
        <taxon>Orobanchaceae</taxon>
        <taxon>Buchnereae</taxon>
        <taxon>Striga</taxon>
    </lineage>
</organism>
<name>A0A5A7PPZ0_STRAF</name>
<feature type="compositionally biased region" description="Basic and acidic residues" evidence="6">
    <location>
        <begin position="434"/>
        <end position="448"/>
    </location>
</feature>
<evidence type="ECO:0000256" key="5">
    <source>
        <dbReference type="RuleBase" id="RU369104"/>
    </source>
</evidence>
<dbReference type="SMART" id="SM00353">
    <property type="entry name" value="HLH"/>
    <property type="match status" value="1"/>
</dbReference>
<dbReference type="Pfam" id="PF14215">
    <property type="entry name" value="bHLH-MYC_N"/>
    <property type="match status" value="1"/>
</dbReference>
<dbReference type="Pfam" id="PF22754">
    <property type="entry name" value="bHLH-TF_ACT-like_plant"/>
    <property type="match status" value="1"/>
</dbReference>
<evidence type="ECO:0000259" key="7">
    <source>
        <dbReference type="PROSITE" id="PS50888"/>
    </source>
</evidence>
<dbReference type="InterPro" id="IPR011598">
    <property type="entry name" value="bHLH_dom"/>
</dbReference>
<sequence>MIIDYLLPTSSQPPANMNYIWPAAVPAATDVGASMADAFISSSASDLASLWPSSAASGDHHQTQPTFLSQETLQRRLLALIEGARESWTYAIFWQSSAVDYGGPALLGWGDGYYKGEENRSGRRRASSPSEQEHRKQVLRELNSLVSGSHPAAGSDDSVDEEVTDTEWFFLISMTQSFVSGSGLPGQALCSSSPVWIAGPERLAASHCERARQAQGYGLQTIVCLPSPNGVVELGSTDLILQSADLMNKVSVLFNFNGPLMGSSPDSGSLPLAHSDPAALWLTEPSSSGIQNNSVNNNNNNKNITNSVATTNFTTNLVEISHEFPSKELNFSDFGPPYVGCSSSSTKNNNCKTEILDFGQQDKKTRSPTSNDEAMLSFDSSAVINNIPTLKTPATTESEHSDLDPKAEAADSTSRADKHQQPHRPRKRGRKPANGREEPLNHVEAERQRREKLNQKFYALRAVVPNVSKMDKASLLGDAIAYIEELRSQVRMVESDRDELRCRLESLVGKEAPQGGGGGGAHHADVDVRIIGRDAMVRVQCGKRNHPAARLMAALRELELDVHHASVSVVNELMIQQATVKMEGRLYTQDRLRAALVSKIAEA</sequence>
<dbReference type="GO" id="GO:0005634">
    <property type="term" value="C:nucleus"/>
    <property type="evidence" value="ECO:0007669"/>
    <property type="project" value="UniProtKB-SubCell"/>
</dbReference>
<feature type="compositionally biased region" description="Basic residues" evidence="6">
    <location>
        <begin position="421"/>
        <end position="433"/>
    </location>
</feature>
<keyword evidence="8" id="KW-0238">DNA-binding</keyword>
<dbReference type="GO" id="GO:0000976">
    <property type="term" value="F:transcription cis-regulatory region binding"/>
    <property type="evidence" value="ECO:0007669"/>
    <property type="project" value="TreeGrafter"/>
</dbReference>
<evidence type="ECO:0000313" key="8">
    <source>
        <dbReference type="EMBL" id="GER34671.1"/>
    </source>
</evidence>
<dbReference type="SUPFAM" id="SSF47459">
    <property type="entry name" value="HLH, helix-loop-helix DNA-binding domain"/>
    <property type="match status" value="1"/>
</dbReference>
<dbReference type="InterPro" id="IPR045084">
    <property type="entry name" value="AIB/MYC-like"/>
</dbReference>
<dbReference type="Proteomes" id="UP000325081">
    <property type="component" value="Unassembled WGS sequence"/>
</dbReference>
<dbReference type="PANTHER" id="PTHR11514:SF43">
    <property type="entry name" value="TRANSCRIPTION FACTOR MYC2"/>
    <property type="match status" value="1"/>
</dbReference>
<dbReference type="InterPro" id="IPR054502">
    <property type="entry name" value="bHLH-TF_ACT-like_plant"/>
</dbReference>
<dbReference type="AlphaFoldDB" id="A0A5A7PPZ0"/>
<dbReference type="Pfam" id="PF00010">
    <property type="entry name" value="HLH"/>
    <property type="match status" value="1"/>
</dbReference>